<dbReference type="CDD" id="cd06974">
    <property type="entry name" value="TerD_like"/>
    <property type="match status" value="1"/>
</dbReference>
<protein>
    <recommendedName>
        <fullName evidence="2">TerD domain-containing protein</fullName>
    </recommendedName>
</protein>
<dbReference type="Proteomes" id="UP000030682">
    <property type="component" value="Unassembled WGS sequence"/>
</dbReference>
<gene>
    <name evidence="1" type="ORF">BTDB27_002995</name>
</gene>
<proteinExistence type="predicted"/>
<dbReference type="HOGENOM" id="CLU_050346_0_0_9"/>
<organism evidence="1">
    <name type="scientific">Bacillus thuringiensis DB27</name>
    <dbReference type="NCBI Taxonomy" id="1431339"/>
    <lineage>
        <taxon>Bacteria</taxon>
        <taxon>Bacillati</taxon>
        <taxon>Bacillota</taxon>
        <taxon>Bacilli</taxon>
        <taxon>Bacillales</taxon>
        <taxon>Bacillaceae</taxon>
        <taxon>Bacillus</taxon>
        <taxon>Bacillus cereus group</taxon>
    </lineage>
</organism>
<accession>W8Y5C7</accession>
<reference evidence="1" key="1">
    <citation type="submission" date="2014-01" db="EMBL/GenBank/DDBJ databases">
        <title>Draft genome sequence of highly nematicidal Bacillus thuringiensis DB27.</title>
        <authorList>
            <person name="Iatsenko I."/>
            <person name="Pickard D."/>
            <person name="Corton C."/>
            <person name="Dougan G."/>
            <person name="Sommer R.J."/>
        </authorList>
    </citation>
    <scope>NUCLEOTIDE SEQUENCE [LARGE SCALE GENOMIC DNA]</scope>
    <source>
        <strain evidence="1">DB27</strain>
    </source>
</reference>
<dbReference type="Gene3D" id="2.60.60.30">
    <property type="entry name" value="sav2460 like domains"/>
    <property type="match status" value="1"/>
</dbReference>
<dbReference type="InterPro" id="IPR003325">
    <property type="entry name" value="TerD"/>
</dbReference>
<sequence>MDEQLKNHLVPFSQRSASKALRTLSRGSKVDLPEGDTIRFFLWWKEGYVNGQHTGRVDIDLSAAMYDEDWQYKEHVSFTNLRSKNFKAYHSGDITSAPKGASEFIDFDIPSVLKYGARYVVMTLLSYTDQPYKDLPECFTGWMVRQYPGSGEIFEPSTVQDKVDITADTQISIPVILDLKERKLIWTDLSLTRDLTYDNTIEANQKGMILVRKALTNLVKPNLYDLFRLHIEARGELVQDIEEAESIFSLDKGITPFDIEKIISDFIADSKG</sequence>
<reference evidence="1" key="2">
    <citation type="submission" date="2014-01" db="EMBL/GenBank/DDBJ databases">
        <authorList>
            <person name="Aslett M."/>
        </authorList>
    </citation>
    <scope>NUCLEOTIDE SEQUENCE [LARGE SCALE GENOMIC DNA]</scope>
    <source>
        <strain evidence="1">DB27</strain>
    </source>
</reference>
<dbReference type="PANTHER" id="PTHR32097:SF18">
    <property type="entry name" value="RING-TYPE DOMAIN-CONTAINING PROTEIN"/>
    <property type="match status" value="1"/>
</dbReference>
<evidence type="ECO:0000313" key="1">
    <source>
        <dbReference type="EMBL" id="CDN36653.1"/>
    </source>
</evidence>
<dbReference type="InterPro" id="IPR051324">
    <property type="entry name" value="Stress/Tellurium_Resist"/>
</dbReference>
<dbReference type="EMBL" id="HG810017">
    <property type="protein sequence ID" value="CDN36653.1"/>
    <property type="molecule type" value="Genomic_DNA"/>
</dbReference>
<name>W8Y5C7_BACTU</name>
<dbReference type="PANTHER" id="PTHR32097">
    <property type="entry name" value="CAMP-BINDING PROTEIN 1-RELATED"/>
    <property type="match status" value="1"/>
</dbReference>
<evidence type="ECO:0008006" key="2">
    <source>
        <dbReference type="Google" id="ProtNLM"/>
    </source>
</evidence>
<dbReference type="AlphaFoldDB" id="W8Y5C7"/>